<feature type="non-terminal residue" evidence="1">
    <location>
        <position position="52"/>
    </location>
</feature>
<evidence type="ECO:0000313" key="1">
    <source>
        <dbReference type="EMBL" id="GFO16888.1"/>
    </source>
</evidence>
<accession>A0AAV4BDF8</accession>
<organism evidence="1 2">
    <name type="scientific">Plakobranchus ocellatus</name>
    <dbReference type="NCBI Taxonomy" id="259542"/>
    <lineage>
        <taxon>Eukaryota</taxon>
        <taxon>Metazoa</taxon>
        <taxon>Spiralia</taxon>
        <taxon>Lophotrochozoa</taxon>
        <taxon>Mollusca</taxon>
        <taxon>Gastropoda</taxon>
        <taxon>Heterobranchia</taxon>
        <taxon>Euthyneura</taxon>
        <taxon>Panpulmonata</taxon>
        <taxon>Sacoglossa</taxon>
        <taxon>Placobranchoidea</taxon>
        <taxon>Plakobranchidae</taxon>
        <taxon>Plakobranchus</taxon>
    </lineage>
</organism>
<dbReference type="EMBL" id="BLXT01004727">
    <property type="protein sequence ID" value="GFO16888.1"/>
    <property type="molecule type" value="Genomic_DNA"/>
</dbReference>
<dbReference type="SUPFAM" id="SSF48403">
    <property type="entry name" value="Ankyrin repeat"/>
    <property type="match status" value="1"/>
</dbReference>
<dbReference type="AlphaFoldDB" id="A0AAV4BDF8"/>
<dbReference type="Proteomes" id="UP000735302">
    <property type="component" value="Unassembled WGS sequence"/>
</dbReference>
<dbReference type="InterPro" id="IPR002110">
    <property type="entry name" value="Ankyrin_rpt"/>
</dbReference>
<protein>
    <submittedName>
        <fullName evidence="1">Ankyrin</fullName>
    </submittedName>
</protein>
<reference evidence="1 2" key="1">
    <citation type="journal article" date="2021" name="Elife">
        <title>Chloroplast acquisition without the gene transfer in kleptoplastic sea slugs, Plakobranchus ocellatus.</title>
        <authorList>
            <person name="Maeda T."/>
            <person name="Takahashi S."/>
            <person name="Yoshida T."/>
            <person name="Shimamura S."/>
            <person name="Takaki Y."/>
            <person name="Nagai Y."/>
            <person name="Toyoda A."/>
            <person name="Suzuki Y."/>
            <person name="Arimoto A."/>
            <person name="Ishii H."/>
            <person name="Satoh N."/>
            <person name="Nishiyama T."/>
            <person name="Hasebe M."/>
            <person name="Maruyama T."/>
            <person name="Minagawa J."/>
            <person name="Obokata J."/>
            <person name="Shigenobu S."/>
        </authorList>
    </citation>
    <scope>NUCLEOTIDE SEQUENCE [LARGE SCALE GENOMIC DNA]</scope>
</reference>
<evidence type="ECO:0000313" key="2">
    <source>
        <dbReference type="Proteomes" id="UP000735302"/>
    </source>
</evidence>
<comment type="caution">
    <text evidence="1">The sequence shown here is derived from an EMBL/GenBank/DDBJ whole genome shotgun (WGS) entry which is preliminary data.</text>
</comment>
<dbReference type="Pfam" id="PF12796">
    <property type="entry name" value="Ank_2"/>
    <property type="match status" value="1"/>
</dbReference>
<dbReference type="InterPro" id="IPR036770">
    <property type="entry name" value="Ankyrin_rpt-contain_sf"/>
</dbReference>
<sequence>MVRILKEAGADVNMPDREGRTPLIHACSQRCNDIIRILIQHCNISPDIADKE</sequence>
<name>A0AAV4BDF8_9GAST</name>
<proteinExistence type="predicted"/>
<gene>
    <name evidence="1" type="ORF">PoB_004339300</name>
</gene>
<keyword evidence="2" id="KW-1185">Reference proteome</keyword>
<dbReference type="Gene3D" id="1.25.40.20">
    <property type="entry name" value="Ankyrin repeat-containing domain"/>
    <property type="match status" value="1"/>
</dbReference>